<proteinExistence type="inferred from homology"/>
<dbReference type="InterPro" id="IPR050190">
    <property type="entry name" value="UPF0213_domain"/>
</dbReference>
<reference evidence="3 4" key="1">
    <citation type="journal article" date="2015" name="Nature">
        <title>rRNA introns, odd ribosomes, and small enigmatic genomes across a large radiation of phyla.</title>
        <authorList>
            <person name="Brown C.T."/>
            <person name="Hug L.A."/>
            <person name="Thomas B.C."/>
            <person name="Sharon I."/>
            <person name="Castelle C.J."/>
            <person name="Singh A."/>
            <person name="Wilkins M.J."/>
            <person name="Williams K.H."/>
            <person name="Banfield J.F."/>
        </authorList>
    </citation>
    <scope>NUCLEOTIDE SEQUENCE [LARGE SCALE GENOMIC DNA]</scope>
</reference>
<organism evidence="3 4">
    <name type="scientific">Candidatus Daviesbacteria bacterium GW2011_GWC2_40_12</name>
    <dbReference type="NCBI Taxonomy" id="1618431"/>
    <lineage>
        <taxon>Bacteria</taxon>
        <taxon>Candidatus Daviesiibacteriota</taxon>
    </lineage>
</organism>
<evidence type="ECO:0000259" key="2">
    <source>
        <dbReference type="PROSITE" id="PS50164"/>
    </source>
</evidence>
<dbReference type="PANTHER" id="PTHR34477:SF1">
    <property type="entry name" value="UPF0213 PROTEIN YHBQ"/>
    <property type="match status" value="1"/>
</dbReference>
<dbReference type="Gene3D" id="3.40.1440.10">
    <property type="entry name" value="GIY-YIG endonuclease"/>
    <property type="match status" value="1"/>
</dbReference>
<evidence type="ECO:0000313" key="3">
    <source>
        <dbReference type="EMBL" id="KKR42362.1"/>
    </source>
</evidence>
<dbReference type="InterPro" id="IPR000305">
    <property type="entry name" value="GIY-YIG_endonuc"/>
</dbReference>
<dbReference type="EMBL" id="LBYB01000002">
    <property type="protein sequence ID" value="KKR42362.1"/>
    <property type="molecule type" value="Genomic_DNA"/>
</dbReference>
<sequence>MEFYYTYVLQSKKDGKYYVGFTSNLGERVKLHNDGGVLSTKNRRPLEIVYFEGGISKEKAIKREKYFKTGFGRKFLKDRI</sequence>
<protein>
    <recommendedName>
        <fullName evidence="2">GIY-YIG domain-containing protein</fullName>
    </recommendedName>
</protein>
<accession>A0A0G0TWL6</accession>
<gene>
    <name evidence="3" type="ORF">UT77_C0002G0015</name>
</gene>
<feature type="domain" description="GIY-YIG" evidence="2">
    <location>
        <begin position="2"/>
        <end position="77"/>
    </location>
</feature>
<dbReference type="CDD" id="cd10449">
    <property type="entry name" value="GIY-YIG_SLX1_like"/>
    <property type="match status" value="1"/>
</dbReference>
<name>A0A0G0TWL6_9BACT</name>
<dbReference type="PROSITE" id="PS50164">
    <property type="entry name" value="GIY_YIG"/>
    <property type="match status" value="1"/>
</dbReference>
<dbReference type="InterPro" id="IPR035901">
    <property type="entry name" value="GIY-YIG_endonuc_sf"/>
</dbReference>
<dbReference type="SUPFAM" id="SSF82771">
    <property type="entry name" value="GIY-YIG endonuclease"/>
    <property type="match status" value="1"/>
</dbReference>
<dbReference type="Proteomes" id="UP000034881">
    <property type="component" value="Unassembled WGS sequence"/>
</dbReference>
<dbReference type="Pfam" id="PF01541">
    <property type="entry name" value="GIY-YIG"/>
    <property type="match status" value="1"/>
</dbReference>
<dbReference type="PANTHER" id="PTHR34477">
    <property type="entry name" value="UPF0213 PROTEIN YHBQ"/>
    <property type="match status" value="1"/>
</dbReference>
<evidence type="ECO:0000256" key="1">
    <source>
        <dbReference type="ARBA" id="ARBA00007435"/>
    </source>
</evidence>
<evidence type="ECO:0000313" key="4">
    <source>
        <dbReference type="Proteomes" id="UP000034881"/>
    </source>
</evidence>
<comment type="caution">
    <text evidence="3">The sequence shown here is derived from an EMBL/GenBank/DDBJ whole genome shotgun (WGS) entry which is preliminary data.</text>
</comment>
<comment type="similarity">
    <text evidence="1">Belongs to the UPF0213 family.</text>
</comment>
<dbReference type="AlphaFoldDB" id="A0A0G0TWL6"/>